<dbReference type="SUPFAM" id="SSF52833">
    <property type="entry name" value="Thioredoxin-like"/>
    <property type="match status" value="1"/>
</dbReference>
<organism evidence="4 5">
    <name type="scientific">Dermatophagoides farinae</name>
    <name type="common">American house dust mite</name>
    <dbReference type="NCBI Taxonomy" id="6954"/>
    <lineage>
        <taxon>Eukaryota</taxon>
        <taxon>Metazoa</taxon>
        <taxon>Ecdysozoa</taxon>
        <taxon>Arthropoda</taxon>
        <taxon>Chelicerata</taxon>
        <taxon>Arachnida</taxon>
        <taxon>Acari</taxon>
        <taxon>Acariformes</taxon>
        <taxon>Sarcoptiformes</taxon>
        <taxon>Astigmata</taxon>
        <taxon>Psoroptidia</taxon>
        <taxon>Analgoidea</taxon>
        <taxon>Pyroglyphidae</taxon>
        <taxon>Dermatophagoidinae</taxon>
        <taxon>Dermatophagoides</taxon>
    </lineage>
</organism>
<name>A0A922HUY2_DERFA</name>
<feature type="domain" description="Thioredoxin" evidence="3">
    <location>
        <begin position="37"/>
        <end position="149"/>
    </location>
</feature>
<dbReference type="PANTHER" id="PTHR12452">
    <property type="entry name" value="42-9-9 PROTEIN-RELATED"/>
    <property type="match status" value="1"/>
</dbReference>
<reference evidence="4" key="2">
    <citation type="journal article" date="2022" name="Res Sq">
        <title>Comparative Genomics Reveals Insights into the Divergent Evolution of Astigmatic Mites and Household Pest Adaptations.</title>
        <authorList>
            <person name="Xiong Q."/>
            <person name="Wan A.T.-Y."/>
            <person name="Liu X.-Y."/>
            <person name="Fung C.S.-H."/>
            <person name="Xiao X."/>
            <person name="Malainual N."/>
            <person name="Hou J."/>
            <person name="Wang L."/>
            <person name="Wang M."/>
            <person name="Yang K."/>
            <person name="Cui Y."/>
            <person name="Leung E."/>
            <person name="Nong W."/>
            <person name="Shin S.-K."/>
            <person name="Au S."/>
            <person name="Jeong K.Y."/>
            <person name="Chew F.T."/>
            <person name="Hui J."/>
            <person name="Leung T.F."/>
            <person name="Tungtrongchitr A."/>
            <person name="Zhong N."/>
            <person name="Liu Z."/>
            <person name="Tsui S."/>
        </authorList>
    </citation>
    <scope>NUCLEOTIDE SEQUENCE</scope>
    <source>
        <strain evidence="4">Derf</strain>
        <tissue evidence="4">Whole organism</tissue>
    </source>
</reference>
<sequence>MISIQLMQNLKRHFFSFKNSFILQTKRMKQISIDDSQKLDNLIKENEDKKLILLFTGTKKANGKSWCPDCVVADPIIESVVKETTEDQNMIFATVMVGDLPSWKSSDNGFRKHPKFAINCVPTLVNVPLNIRLEEGGCADKTLVKKLFEGTLETGVTSKAGTCVDGVCRLR</sequence>
<comment type="caution">
    <text evidence="4">The sequence shown here is derived from an EMBL/GenBank/DDBJ whole genome shotgun (WGS) entry which is preliminary data.</text>
</comment>
<dbReference type="InterPro" id="IPR045108">
    <property type="entry name" value="TXNDC17-like"/>
</dbReference>
<evidence type="ECO:0000313" key="4">
    <source>
        <dbReference type="EMBL" id="KAH9506465.1"/>
    </source>
</evidence>
<keyword evidence="5" id="KW-1185">Reference proteome</keyword>
<evidence type="ECO:0000259" key="3">
    <source>
        <dbReference type="Pfam" id="PF06110"/>
    </source>
</evidence>
<proteinExistence type="inferred from homology"/>
<gene>
    <name evidence="4" type="primary">TXNDC17</name>
    <name evidence="4" type="ORF">DERF_011195</name>
</gene>
<dbReference type="AlphaFoldDB" id="A0A922HUY2"/>
<dbReference type="InterPro" id="IPR036249">
    <property type="entry name" value="Thioredoxin-like_sf"/>
</dbReference>
<comment type="similarity">
    <text evidence="1">Belongs to the thioredoxin family.</text>
</comment>
<dbReference type="GO" id="GO:0005829">
    <property type="term" value="C:cytosol"/>
    <property type="evidence" value="ECO:0007669"/>
    <property type="project" value="TreeGrafter"/>
</dbReference>
<reference evidence="4" key="1">
    <citation type="submission" date="2013-05" db="EMBL/GenBank/DDBJ databases">
        <authorList>
            <person name="Yim A.K.Y."/>
            <person name="Chan T.F."/>
            <person name="Ji K.M."/>
            <person name="Liu X.Y."/>
            <person name="Zhou J.W."/>
            <person name="Li R.Q."/>
            <person name="Yang K.Y."/>
            <person name="Li J."/>
            <person name="Li M."/>
            <person name="Law P.T.W."/>
            <person name="Wu Y.L."/>
            <person name="Cai Z.L."/>
            <person name="Qin H."/>
            <person name="Bao Y."/>
            <person name="Leung R.K.K."/>
            <person name="Ng P.K.S."/>
            <person name="Zou J."/>
            <person name="Zhong X.J."/>
            <person name="Ran P.X."/>
            <person name="Zhong N.S."/>
            <person name="Liu Z.G."/>
            <person name="Tsui S.K.W."/>
        </authorList>
    </citation>
    <scope>NUCLEOTIDE SEQUENCE</scope>
    <source>
        <strain evidence="4">Derf</strain>
        <tissue evidence="4">Whole organism</tissue>
    </source>
</reference>
<evidence type="ECO:0000256" key="1">
    <source>
        <dbReference type="ARBA" id="ARBA00008987"/>
    </source>
</evidence>
<dbReference type="Proteomes" id="UP000790347">
    <property type="component" value="Unassembled WGS sequence"/>
</dbReference>
<dbReference type="EMBL" id="ASGP02000005">
    <property type="protein sequence ID" value="KAH9506465.1"/>
    <property type="molecule type" value="Genomic_DNA"/>
</dbReference>
<dbReference type="GO" id="GO:0047134">
    <property type="term" value="F:protein-disulfide reductase [NAD(P)H] activity"/>
    <property type="evidence" value="ECO:0007669"/>
    <property type="project" value="InterPro"/>
</dbReference>
<protein>
    <recommendedName>
        <fullName evidence="2">Thioredoxin domain-containing protein 17</fullName>
    </recommendedName>
</protein>
<dbReference type="Pfam" id="PF06110">
    <property type="entry name" value="TXD17-like_Trx"/>
    <property type="match status" value="1"/>
</dbReference>
<evidence type="ECO:0000256" key="2">
    <source>
        <dbReference type="ARBA" id="ARBA00016949"/>
    </source>
</evidence>
<dbReference type="PANTHER" id="PTHR12452:SF0">
    <property type="entry name" value="THIOREDOXIN DOMAIN-CONTAINING PROTEIN 17"/>
    <property type="match status" value="1"/>
</dbReference>
<dbReference type="OrthoDB" id="78947at2759"/>
<accession>A0A922HUY2</accession>
<evidence type="ECO:0000313" key="5">
    <source>
        <dbReference type="Proteomes" id="UP000790347"/>
    </source>
</evidence>
<dbReference type="InterPro" id="IPR010357">
    <property type="entry name" value="TXNDC17_dom"/>
</dbReference>
<dbReference type="Gene3D" id="3.40.30.10">
    <property type="entry name" value="Glutaredoxin"/>
    <property type="match status" value="1"/>
</dbReference>